<feature type="transmembrane region" description="Helical" evidence="1">
    <location>
        <begin position="44"/>
        <end position="63"/>
    </location>
</feature>
<dbReference type="OrthoDB" id="20229at2759"/>
<evidence type="ECO:0000313" key="3">
    <source>
        <dbReference type="EnsemblFungi" id="PTTG_00555-t43_1-p1"/>
    </source>
</evidence>
<protein>
    <submittedName>
        <fullName evidence="2 3">Uncharacterized protein</fullName>
    </submittedName>
</protein>
<evidence type="ECO:0000256" key="1">
    <source>
        <dbReference type="SAM" id="Phobius"/>
    </source>
</evidence>
<reference evidence="3 4" key="3">
    <citation type="journal article" date="2017" name="G3 (Bethesda)">
        <title>Comparative analysis highlights variable genome content of wheat rusts and divergence of the mating loci.</title>
        <authorList>
            <person name="Cuomo C.A."/>
            <person name="Bakkeren G."/>
            <person name="Khalil H.B."/>
            <person name="Panwar V."/>
            <person name="Joly D."/>
            <person name="Linning R."/>
            <person name="Sakthikumar S."/>
            <person name="Song X."/>
            <person name="Adiconis X."/>
            <person name="Fan L."/>
            <person name="Goldberg J.M."/>
            <person name="Levin J.Z."/>
            <person name="Young S."/>
            <person name="Zeng Q."/>
            <person name="Anikster Y."/>
            <person name="Bruce M."/>
            <person name="Wang M."/>
            <person name="Yin C."/>
            <person name="McCallum B."/>
            <person name="Szabo L.J."/>
            <person name="Hulbert S."/>
            <person name="Chen X."/>
            <person name="Fellers J.P."/>
        </authorList>
    </citation>
    <scope>NUCLEOTIDE SEQUENCE</scope>
    <source>
        <strain evidence="3">isolate 1-1 / race 1 (BBBD)</strain>
        <strain evidence="4">Isolate 1-1 / race 1 (BBBD)</strain>
    </source>
</reference>
<sequence length="319" mass="35258">MSTLTRFSHPHYLLRLLGCLPALLYWLLHSVPSSGQHTSSLADAQLALTIPLIALPVFVLLRLRQLRNSFHLLELSLETLLDTWLVNFVAFNLGSLAYLGGWVPAMTYLACLISFGIICPKPAYLGPSKLRIMDPETFAAEVLNKTYSSVVGFSASELLTLTPEKLQAKARDAPKAAPNGHFSTKRWVVWPVSEARKRAQVGLMDMEIMLADLSLEFGDSQTIEFVVLEMRNSNALCGTLKIWADDDSAASPVQPDVDDLVLLLYQAGREINRLPARQLCNDSSSSDEEEEVVLPDAHSGSPVVWSHRAILKAFNLKSD</sequence>
<gene>
    <name evidence="2" type="ORF">PTTG_00555</name>
</gene>
<name>A0A180H2P0_PUCT1</name>
<reference evidence="2" key="2">
    <citation type="submission" date="2016-05" db="EMBL/GenBank/DDBJ databases">
        <title>Comparative analysis highlights variable genome content of wheat rusts and divergence of the mating loci.</title>
        <authorList>
            <person name="Cuomo C.A."/>
            <person name="Bakkeren G."/>
            <person name="Szabo L."/>
            <person name="Khalil H."/>
            <person name="Joly D."/>
            <person name="Goldberg J."/>
            <person name="Young S."/>
            <person name="Zeng Q."/>
            <person name="Fellers J."/>
        </authorList>
    </citation>
    <scope>NUCLEOTIDE SEQUENCE [LARGE SCALE GENOMIC DNA]</scope>
    <source>
        <strain evidence="2">1-1 BBBD Race 1</strain>
    </source>
</reference>
<proteinExistence type="predicted"/>
<keyword evidence="4" id="KW-1185">Reference proteome</keyword>
<accession>A0A180H2P0</accession>
<keyword evidence="1" id="KW-1133">Transmembrane helix</keyword>
<reference evidence="3" key="4">
    <citation type="submission" date="2025-05" db="UniProtKB">
        <authorList>
            <consortium name="EnsemblFungi"/>
        </authorList>
    </citation>
    <scope>IDENTIFICATION</scope>
    <source>
        <strain evidence="3">isolate 1-1 / race 1 (BBBD)</strain>
    </source>
</reference>
<dbReference type="EMBL" id="ADAS02000005">
    <property type="protein sequence ID" value="OAV98888.1"/>
    <property type="molecule type" value="Genomic_DNA"/>
</dbReference>
<feature type="transmembrane region" description="Helical" evidence="1">
    <location>
        <begin position="12"/>
        <end position="32"/>
    </location>
</feature>
<keyword evidence="1" id="KW-0812">Transmembrane</keyword>
<dbReference type="AlphaFoldDB" id="A0A180H2P0"/>
<dbReference type="EnsemblFungi" id="PTTG_00555-t43_1">
    <property type="protein sequence ID" value="PTTG_00555-t43_1-p1"/>
    <property type="gene ID" value="PTTG_00555"/>
</dbReference>
<dbReference type="Proteomes" id="UP000005240">
    <property type="component" value="Unassembled WGS sequence"/>
</dbReference>
<reference evidence="2" key="1">
    <citation type="submission" date="2009-11" db="EMBL/GenBank/DDBJ databases">
        <authorList>
            <consortium name="The Broad Institute Genome Sequencing Platform"/>
            <person name="Ward D."/>
            <person name="Feldgarden M."/>
            <person name="Earl A."/>
            <person name="Young S.K."/>
            <person name="Zeng Q."/>
            <person name="Koehrsen M."/>
            <person name="Alvarado L."/>
            <person name="Berlin A."/>
            <person name="Bochicchio J."/>
            <person name="Borenstein D."/>
            <person name="Chapman S.B."/>
            <person name="Chen Z."/>
            <person name="Engels R."/>
            <person name="Freedman E."/>
            <person name="Gellesch M."/>
            <person name="Goldberg J."/>
            <person name="Griggs A."/>
            <person name="Gujja S."/>
            <person name="Heilman E."/>
            <person name="Heiman D."/>
            <person name="Hepburn T."/>
            <person name="Howarth C."/>
            <person name="Jen D."/>
            <person name="Larson L."/>
            <person name="Lewis B."/>
            <person name="Mehta T."/>
            <person name="Park D."/>
            <person name="Pearson M."/>
            <person name="Roberts A."/>
            <person name="Saif S."/>
            <person name="Shea T."/>
            <person name="Shenoy N."/>
            <person name="Sisk P."/>
            <person name="Stolte C."/>
            <person name="Sykes S."/>
            <person name="Thomson T."/>
            <person name="Walk T."/>
            <person name="White J."/>
            <person name="Yandava C."/>
            <person name="Izard J."/>
            <person name="Baranova O.V."/>
            <person name="Blanton J.M."/>
            <person name="Tanner A.C."/>
            <person name="Dewhirst F.E."/>
            <person name="Haas B."/>
            <person name="Nusbaum C."/>
            <person name="Birren B."/>
        </authorList>
    </citation>
    <scope>NUCLEOTIDE SEQUENCE [LARGE SCALE GENOMIC DNA]</scope>
    <source>
        <strain evidence="2">1-1 BBBD Race 1</strain>
    </source>
</reference>
<feature type="transmembrane region" description="Helical" evidence="1">
    <location>
        <begin position="75"/>
        <end position="99"/>
    </location>
</feature>
<keyword evidence="1" id="KW-0472">Membrane</keyword>
<evidence type="ECO:0000313" key="4">
    <source>
        <dbReference type="Proteomes" id="UP000005240"/>
    </source>
</evidence>
<dbReference type="VEuPathDB" id="FungiDB:PTTG_00555"/>
<evidence type="ECO:0000313" key="2">
    <source>
        <dbReference type="EMBL" id="OAV98888.1"/>
    </source>
</evidence>
<organism evidence="2">
    <name type="scientific">Puccinia triticina (isolate 1-1 / race 1 (BBBD))</name>
    <name type="common">Brown leaf rust fungus</name>
    <dbReference type="NCBI Taxonomy" id="630390"/>
    <lineage>
        <taxon>Eukaryota</taxon>
        <taxon>Fungi</taxon>
        <taxon>Dikarya</taxon>
        <taxon>Basidiomycota</taxon>
        <taxon>Pucciniomycotina</taxon>
        <taxon>Pucciniomycetes</taxon>
        <taxon>Pucciniales</taxon>
        <taxon>Pucciniaceae</taxon>
        <taxon>Puccinia</taxon>
    </lineage>
</organism>